<name>A0ABW5P183_9DEIO</name>
<feature type="chain" id="PRO_5047423576" description="Lipoprotein" evidence="1">
    <location>
        <begin position="19"/>
        <end position="356"/>
    </location>
</feature>
<dbReference type="Proteomes" id="UP001597475">
    <property type="component" value="Unassembled WGS sequence"/>
</dbReference>
<dbReference type="PROSITE" id="PS51257">
    <property type="entry name" value="PROKAR_LIPOPROTEIN"/>
    <property type="match status" value="1"/>
</dbReference>
<evidence type="ECO:0000313" key="3">
    <source>
        <dbReference type="Proteomes" id="UP001597475"/>
    </source>
</evidence>
<gene>
    <name evidence="2" type="ORF">ACFSR9_06480</name>
</gene>
<accession>A0ABW5P183</accession>
<dbReference type="EMBL" id="JBHUMK010000025">
    <property type="protein sequence ID" value="MFD2609086.1"/>
    <property type="molecule type" value="Genomic_DNA"/>
</dbReference>
<organism evidence="2 3">
    <name type="scientific">Deinococcus taklimakanensis</name>
    <dbReference type="NCBI Taxonomy" id="536443"/>
    <lineage>
        <taxon>Bacteria</taxon>
        <taxon>Thermotogati</taxon>
        <taxon>Deinococcota</taxon>
        <taxon>Deinococci</taxon>
        <taxon>Deinococcales</taxon>
        <taxon>Deinococcaceae</taxon>
        <taxon>Deinococcus</taxon>
    </lineage>
</organism>
<evidence type="ECO:0008006" key="4">
    <source>
        <dbReference type="Google" id="ProtNLM"/>
    </source>
</evidence>
<protein>
    <recommendedName>
        <fullName evidence="4">Lipoprotein</fullName>
    </recommendedName>
</protein>
<keyword evidence="3" id="KW-1185">Reference proteome</keyword>
<evidence type="ECO:0000256" key="1">
    <source>
        <dbReference type="SAM" id="SignalP"/>
    </source>
</evidence>
<comment type="caution">
    <text evidence="2">The sequence shown here is derived from an EMBL/GenBank/DDBJ whole genome shotgun (WGS) entry which is preliminary data.</text>
</comment>
<keyword evidence="1" id="KW-0732">Signal</keyword>
<proteinExistence type="predicted"/>
<dbReference type="RefSeq" id="WP_386844180.1">
    <property type="nucleotide sequence ID" value="NZ_JBHUMK010000025.1"/>
</dbReference>
<feature type="signal peptide" evidence="1">
    <location>
        <begin position="1"/>
        <end position="18"/>
    </location>
</feature>
<evidence type="ECO:0000313" key="2">
    <source>
        <dbReference type="EMBL" id="MFD2609086.1"/>
    </source>
</evidence>
<sequence>MPRSRRAPLTLLLPLLLAACTGTEETLPPLRLAVLTEGGSALRLLTLSAVDSAGGGTVTADARVPVTEGVDVDALPSGRTFALTRAAGVEVRAGDGSLGAPFATPPFTPCLKAAVTSAARDRLLTFSGCPNDAGRLALYRADGTLIWTALLPLDLPPAATPDTPPLRLAVQGDVAVMARARLGGGSEVMRVAVQTPGDAEARVSDPRPTVAIRDLAPYGTQIVAATDAGLQPLTETGEPNPAGTLAAFGTGRYDRVWTGAGGARTLIAAWRDNRLSGNAWEPLRLWDGRLTTAATVTATASGLRDLTFTPDGLLYTLSETTLTQFDSVSGLNGGTWKERRILSDLTGARALTWLVP</sequence>
<reference evidence="3" key="1">
    <citation type="journal article" date="2019" name="Int. J. Syst. Evol. Microbiol.">
        <title>The Global Catalogue of Microorganisms (GCM) 10K type strain sequencing project: providing services to taxonomists for standard genome sequencing and annotation.</title>
        <authorList>
            <consortium name="The Broad Institute Genomics Platform"/>
            <consortium name="The Broad Institute Genome Sequencing Center for Infectious Disease"/>
            <person name="Wu L."/>
            <person name="Ma J."/>
        </authorList>
    </citation>
    <scope>NUCLEOTIDE SEQUENCE [LARGE SCALE GENOMIC DNA]</scope>
    <source>
        <strain evidence="3">KCTC 33842</strain>
    </source>
</reference>